<protein>
    <submittedName>
        <fullName evidence="1">Uncharacterized protein</fullName>
    </submittedName>
</protein>
<proteinExistence type="predicted"/>
<evidence type="ECO:0000313" key="1">
    <source>
        <dbReference type="EMBL" id="KAI7732265.1"/>
    </source>
</evidence>
<keyword evidence="2" id="KW-1185">Reference proteome</keyword>
<dbReference type="GO" id="GO:0042752">
    <property type="term" value="P:regulation of circadian rhythm"/>
    <property type="evidence" value="ECO:0007669"/>
    <property type="project" value="InterPro"/>
</dbReference>
<sequence>MTGNDAGFVKQEEISFTRYQESPKGESSEWTDEKHSLYLKSMEASFVDKLYNSMDMQCWQTQNECSSDSMSSRKIHANTGSPSGQVINLKRLFLKLVACKRMTRVAVGYYRLSGSLVLFKVLRNGFWSRVDFRRDNLVRHETNIPNVSSSNPWIQHFRNGNRHACIESHSPQEKLSLTICSNTEVTDQNFDDEDSAIQLMNTACNKKRKGIYGVSESGNDQAAAASFGHFSCNQNH</sequence>
<reference evidence="1" key="1">
    <citation type="submission" date="2022-06" db="EMBL/GenBank/DDBJ databases">
        <title>Uncovering the hologenomic basis of an extraordinary plant invasion.</title>
        <authorList>
            <person name="Bieker V.C."/>
            <person name="Martin M.D."/>
            <person name="Gilbert T."/>
            <person name="Hodgins K."/>
            <person name="Battlay P."/>
            <person name="Petersen B."/>
            <person name="Wilson J."/>
        </authorList>
    </citation>
    <scope>NUCLEOTIDE SEQUENCE</scope>
    <source>
        <strain evidence="1">AA19_3_7</strain>
        <tissue evidence="1">Leaf</tissue>
    </source>
</reference>
<evidence type="ECO:0000313" key="2">
    <source>
        <dbReference type="Proteomes" id="UP001206925"/>
    </source>
</evidence>
<dbReference type="Proteomes" id="UP001206925">
    <property type="component" value="Unassembled WGS sequence"/>
</dbReference>
<name>A0AAD5G7S1_AMBAR</name>
<gene>
    <name evidence="1" type="ORF">M8C21_024450</name>
</gene>
<accession>A0AAD5G7S1</accession>
<comment type="caution">
    <text evidence="1">The sequence shown here is derived from an EMBL/GenBank/DDBJ whole genome shotgun (WGS) entry which is preliminary data.</text>
</comment>
<dbReference type="EMBL" id="JAMZMK010010266">
    <property type="protein sequence ID" value="KAI7732265.1"/>
    <property type="molecule type" value="Genomic_DNA"/>
</dbReference>
<dbReference type="GO" id="GO:0009409">
    <property type="term" value="P:response to cold"/>
    <property type="evidence" value="ECO:0007669"/>
    <property type="project" value="InterPro"/>
</dbReference>
<dbReference type="PANTHER" id="PTHR33676">
    <property type="entry name" value="COLD REGULATED PROTEIN 27"/>
    <property type="match status" value="1"/>
</dbReference>
<organism evidence="1 2">
    <name type="scientific">Ambrosia artemisiifolia</name>
    <name type="common">Common ragweed</name>
    <dbReference type="NCBI Taxonomy" id="4212"/>
    <lineage>
        <taxon>Eukaryota</taxon>
        <taxon>Viridiplantae</taxon>
        <taxon>Streptophyta</taxon>
        <taxon>Embryophyta</taxon>
        <taxon>Tracheophyta</taxon>
        <taxon>Spermatophyta</taxon>
        <taxon>Magnoliopsida</taxon>
        <taxon>eudicotyledons</taxon>
        <taxon>Gunneridae</taxon>
        <taxon>Pentapetalae</taxon>
        <taxon>asterids</taxon>
        <taxon>campanulids</taxon>
        <taxon>Asterales</taxon>
        <taxon>Asteraceae</taxon>
        <taxon>Asteroideae</taxon>
        <taxon>Heliantheae alliance</taxon>
        <taxon>Heliantheae</taxon>
        <taxon>Ambrosia</taxon>
    </lineage>
</organism>
<dbReference type="PANTHER" id="PTHR33676:SF18">
    <property type="entry name" value="GROWTH-REGULATING FACTOR"/>
    <property type="match status" value="1"/>
</dbReference>
<dbReference type="AlphaFoldDB" id="A0AAD5G7S1"/>
<dbReference type="InterPro" id="IPR044678">
    <property type="entry name" value="COR27/28"/>
</dbReference>